<name>A0A2A9PK41_OPHUN</name>
<sequence length="416" mass="47185">MAFPFLTWQAFLSGQCVHHPLFRLAMMQCMATPSRFAARLPLHGKRCVSYDKATLTKEALLQKVEAGLGEDAHGNPLQIDVVTKTLSTAAGRLPISPILDPAWIKPRRRQRKERPTEPNGRFRKMLVRNPYAHALATPLRRCVNTNVTLPRYFLQDFELVKHPTTSATWWAPGPLSLDHIIKRSPPSLSITDPGAVESVVVKSPPTDAHQSVGASDAQTSDALYRNPAVLREAPSSAHDHVHAVPQNTMMLGMRTGLAATPDTRESVWREDLGDVLLAMLRRRAVDALIERGRPTRHAKDQSIFNCASWDDVRHVERRGCVLWLPDHNMDLPQQYATLDIEDVQYGSKMVVHDLFWLLGDDQVRRLREESPMFRDGKILVLTHWGSITMMRLHLLLWRLQGYLDRQTAMKQHEARS</sequence>
<dbReference type="Proteomes" id="UP000037136">
    <property type="component" value="Unassembled WGS sequence"/>
</dbReference>
<proteinExistence type="predicted"/>
<keyword evidence="2" id="KW-1185">Reference proteome</keyword>
<evidence type="ECO:0000313" key="2">
    <source>
        <dbReference type="Proteomes" id="UP000037136"/>
    </source>
</evidence>
<gene>
    <name evidence="1" type="ORF">XA68_16449</name>
</gene>
<comment type="caution">
    <text evidence="1">The sequence shown here is derived from an EMBL/GenBank/DDBJ whole genome shotgun (WGS) entry which is preliminary data.</text>
</comment>
<reference evidence="1 2" key="1">
    <citation type="journal article" date="2015" name="BMC Genomics">
        <title>Gene expression during zombie ant biting behavior reflects the complexity underlying fungal parasitic behavioral manipulation.</title>
        <authorList>
            <person name="de Bekker C."/>
            <person name="Ohm R.A."/>
            <person name="Loreto R.G."/>
            <person name="Sebastian A."/>
            <person name="Albert I."/>
            <person name="Merrow M."/>
            <person name="Brachmann A."/>
            <person name="Hughes D.P."/>
        </authorList>
    </citation>
    <scope>NUCLEOTIDE SEQUENCE [LARGE SCALE GENOMIC DNA]</scope>
    <source>
        <strain evidence="1 2">SC16a</strain>
    </source>
</reference>
<dbReference type="AlphaFoldDB" id="A0A2A9PK41"/>
<reference evidence="1 2" key="2">
    <citation type="journal article" date="2017" name="Sci. Rep.">
        <title>Ant-infecting Ophiocordyceps genomes reveal a high diversity of potential behavioral manipulation genes and a possible major role for enterotoxins.</title>
        <authorList>
            <person name="de Bekker C."/>
            <person name="Ohm R.A."/>
            <person name="Evans H.C."/>
            <person name="Brachmann A."/>
            <person name="Hughes D.P."/>
        </authorList>
    </citation>
    <scope>NUCLEOTIDE SEQUENCE [LARGE SCALE GENOMIC DNA]</scope>
    <source>
        <strain evidence="1 2">SC16a</strain>
    </source>
</reference>
<dbReference type="EMBL" id="LAZP02000057">
    <property type="protein sequence ID" value="PFH61728.1"/>
    <property type="molecule type" value="Genomic_DNA"/>
</dbReference>
<dbReference type="OrthoDB" id="3363286at2759"/>
<protein>
    <submittedName>
        <fullName evidence="1">Uncharacterized protein</fullName>
    </submittedName>
</protein>
<evidence type="ECO:0000313" key="1">
    <source>
        <dbReference type="EMBL" id="PFH61728.1"/>
    </source>
</evidence>
<dbReference type="STRING" id="268505.A0A2A9PK41"/>
<organism evidence="1 2">
    <name type="scientific">Ophiocordyceps unilateralis</name>
    <name type="common">Zombie-ant fungus</name>
    <name type="synonym">Torrubia unilateralis</name>
    <dbReference type="NCBI Taxonomy" id="268505"/>
    <lineage>
        <taxon>Eukaryota</taxon>
        <taxon>Fungi</taxon>
        <taxon>Dikarya</taxon>
        <taxon>Ascomycota</taxon>
        <taxon>Pezizomycotina</taxon>
        <taxon>Sordariomycetes</taxon>
        <taxon>Hypocreomycetidae</taxon>
        <taxon>Hypocreales</taxon>
        <taxon>Ophiocordycipitaceae</taxon>
        <taxon>Ophiocordyceps</taxon>
    </lineage>
</organism>
<accession>A0A2A9PK41</accession>